<evidence type="ECO:0000256" key="2">
    <source>
        <dbReference type="SAM" id="Phobius"/>
    </source>
</evidence>
<protein>
    <submittedName>
        <fullName evidence="3">Uncharacterized protein</fullName>
    </submittedName>
</protein>
<proteinExistence type="predicted"/>
<evidence type="ECO:0000256" key="1">
    <source>
        <dbReference type="SAM" id="MobiDB-lite"/>
    </source>
</evidence>
<reference evidence="4" key="1">
    <citation type="submission" date="2011-06" db="EMBL/GenBank/DDBJ databases">
        <title>Complete genome sequence of Paenibacillus mucilaginosus KNP414.</title>
        <authorList>
            <person name="Wang J."/>
            <person name="Hu S."/>
            <person name="Hu X."/>
            <person name="Zhang B."/>
            <person name="Dong D."/>
            <person name="Zhang S."/>
            <person name="Zhao K."/>
            <person name="Wu D."/>
        </authorList>
    </citation>
    <scope>NUCLEOTIDE SEQUENCE [LARGE SCALE GENOMIC DNA]</scope>
    <source>
        <strain evidence="4">KNP414</strain>
    </source>
</reference>
<dbReference type="RefSeq" id="WP_013916365.1">
    <property type="nucleotide sequence ID" value="NC_015690.1"/>
</dbReference>
<feature type="region of interest" description="Disordered" evidence="1">
    <location>
        <begin position="51"/>
        <end position="90"/>
    </location>
</feature>
<accession>F8F5N1</accession>
<keyword evidence="2" id="KW-1133">Transmembrane helix</keyword>
<organism evidence="3 4">
    <name type="scientific">Paenibacillus mucilaginosus (strain KNP414)</name>
    <dbReference type="NCBI Taxonomy" id="1036673"/>
    <lineage>
        <taxon>Bacteria</taxon>
        <taxon>Bacillati</taxon>
        <taxon>Bacillota</taxon>
        <taxon>Bacilli</taxon>
        <taxon>Bacillales</taxon>
        <taxon>Paenibacillaceae</taxon>
        <taxon>Paenibacillus</taxon>
    </lineage>
</organism>
<evidence type="ECO:0000313" key="3">
    <source>
        <dbReference type="EMBL" id="AEI41204.1"/>
    </source>
</evidence>
<reference evidence="3 4" key="2">
    <citation type="journal article" date="2013" name="Genome Announc.">
        <title>Genome Sequence of Growth-Improving Paenibacillus mucilaginosus Strain KNP414.</title>
        <authorList>
            <person name="Lu J.J."/>
            <person name="Wang J.F."/>
            <person name="Hu X.F."/>
        </authorList>
    </citation>
    <scope>NUCLEOTIDE SEQUENCE [LARGE SCALE GENOMIC DNA]</scope>
    <source>
        <strain evidence="3 4">KNP414</strain>
    </source>
</reference>
<feature type="transmembrane region" description="Helical" evidence="2">
    <location>
        <begin position="31"/>
        <end position="47"/>
    </location>
</feature>
<feature type="transmembrane region" description="Helical" evidence="2">
    <location>
        <begin position="7"/>
        <end position="25"/>
    </location>
</feature>
<dbReference type="AlphaFoldDB" id="F8F5N1"/>
<dbReference type="Proteomes" id="UP000006620">
    <property type="component" value="Chromosome"/>
</dbReference>
<feature type="compositionally biased region" description="Basic and acidic residues" evidence="1">
    <location>
        <begin position="81"/>
        <end position="90"/>
    </location>
</feature>
<keyword evidence="2" id="KW-0472">Membrane</keyword>
<dbReference type="PATRIC" id="fig|1036673.3.peg.2402"/>
<dbReference type="EMBL" id="CP002869">
    <property type="protein sequence ID" value="AEI41204.1"/>
    <property type="molecule type" value="Genomic_DNA"/>
</dbReference>
<evidence type="ECO:0000313" key="4">
    <source>
        <dbReference type="Proteomes" id="UP000006620"/>
    </source>
</evidence>
<dbReference type="HOGENOM" id="CLU_2331070_0_0_9"/>
<sequence>MRNRGNTAAYIVFGLIGVGILVNLLSNPRGILVPLIVFGGIFLLYKFPPNRWGKSRGYGARPAKGPKRKNAKFRVIQGSKPDGDEPPKYH</sequence>
<gene>
    <name evidence="3" type="ordered locus">KNP414_02643</name>
</gene>
<dbReference type="KEGG" id="pms:KNP414_02643"/>
<name>F8F5N1_PAEMK</name>
<keyword evidence="2" id="KW-0812">Transmembrane</keyword>